<reference evidence="2" key="1">
    <citation type="journal article" date="2011" name="Genome Res.">
        <title>Phylogeny-wide analysis of social amoeba genomes highlights ancient origins for complex intercellular communication.</title>
        <authorList>
            <person name="Heidel A.J."/>
            <person name="Lawal H.M."/>
            <person name="Felder M."/>
            <person name="Schilde C."/>
            <person name="Helps N.R."/>
            <person name="Tunggal B."/>
            <person name="Rivero F."/>
            <person name="John U."/>
            <person name="Schleicher M."/>
            <person name="Eichinger L."/>
            <person name="Platzer M."/>
            <person name="Noegel A.A."/>
            <person name="Schaap P."/>
            <person name="Gloeckner G."/>
        </authorList>
    </citation>
    <scope>NUCLEOTIDE SEQUENCE [LARGE SCALE GENOMIC DNA]</scope>
    <source>
        <strain evidence="2">SH3</strain>
    </source>
</reference>
<gene>
    <name evidence="1" type="ORF">DFA_01533</name>
</gene>
<evidence type="ECO:0000313" key="1">
    <source>
        <dbReference type="EMBL" id="EGG21647.1"/>
    </source>
</evidence>
<organism evidence="1 2">
    <name type="scientific">Cavenderia fasciculata</name>
    <name type="common">Slime mold</name>
    <name type="synonym">Dictyostelium fasciculatum</name>
    <dbReference type="NCBI Taxonomy" id="261658"/>
    <lineage>
        <taxon>Eukaryota</taxon>
        <taxon>Amoebozoa</taxon>
        <taxon>Evosea</taxon>
        <taxon>Eumycetozoa</taxon>
        <taxon>Dictyostelia</taxon>
        <taxon>Acytosteliales</taxon>
        <taxon>Cavenderiaceae</taxon>
        <taxon>Cavenderia</taxon>
    </lineage>
</organism>
<dbReference type="EMBL" id="GL883010">
    <property type="protein sequence ID" value="EGG21647.1"/>
    <property type="molecule type" value="Genomic_DNA"/>
</dbReference>
<dbReference type="RefSeq" id="XP_004359497.1">
    <property type="nucleotide sequence ID" value="XM_004359440.1"/>
</dbReference>
<name>F4PTC5_CACFS</name>
<dbReference type="AlphaFoldDB" id="F4PTC5"/>
<proteinExistence type="predicted"/>
<evidence type="ECO:0000313" key="2">
    <source>
        <dbReference type="Proteomes" id="UP000007797"/>
    </source>
</evidence>
<keyword evidence="2" id="KW-1185">Reference proteome</keyword>
<dbReference type="GeneID" id="14874061"/>
<protein>
    <submittedName>
        <fullName evidence="1">Uncharacterized protein</fullName>
    </submittedName>
</protein>
<dbReference type="KEGG" id="dfa:DFA_01533"/>
<accession>F4PTC5</accession>
<dbReference type="Proteomes" id="UP000007797">
    <property type="component" value="Unassembled WGS sequence"/>
</dbReference>
<sequence>MKIINNIYGGGCMDGGWSVDCGWWMVDGGGCMVEGVWMEGRWWMVEGGVDAIYS</sequence>